<name>A0AAV9V8M8_9PEZI</name>
<proteinExistence type="predicted"/>
<gene>
    <name evidence="2" type="ORF">TWF730_007488</name>
</gene>
<organism evidence="2 3">
    <name type="scientific">Orbilia blumenaviensis</name>
    <dbReference type="NCBI Taxonomy" id="1796055"/>
    <lineage>
        <taxon>Eukaryota</taxon>
        <taxon>Fungi</taxon>
        <taxon>Dikarya</taxon>
        <taxon>Ascomycota</taxon>
        <taxon>Pezizomycotina</taxon>
        <taxon>Orbiliomycetes</taxon>
        <taxon>Orbiliales</taxon>
        <taxon>Orbiliaceae</taxon>
        <taxon>Orbilia</taxon>
    </lineage>
</organism>
<feature type="compositionally biased region" description="Low complexity" evidence="1">
    <location>
        <begin position="622"/>
        <end position="645"/>
    </location>
</feature>
<dbReference type="AlphaFoldDB" id="A0AAV9V8M8"/>
<comment type="caution">
    <text evidence="2">The sequence shown here is derived from an EMBL/GenBank/DDBJ whole genome shotgun (WGS) entry which is preliminary data.</text>
</comment>
<dbReference type="EMBL" id="JAVHNS010000004">
    <property type="protein sequence ID" value="KAK6358133.1"/>
    <property type="molecule type" value="Genomic_DNA"/>
</dbReference>
<feature type="region of interest" description="Disordered" evidence="1">
    <location>
        <begin position="622"/>
        <end position="648"/>
    </location>
</feature>
<keyword evidence="3" id="KW-1185">Reference proteome</keyword>
<sequence>MSCSFVVDYASAVSANVFYYPTDSSCLGLPGYVNGSDCASWPVASASPVATFIWSPAGGSATTSTCSAPVFTSEVFPNLARTIVPCNVQNSIFSTAGAASYIFPTSGTTAMSTFTWSIGSGPSATATSDISTPYVVSTYTVASATTIPTTWTTMINSTSTVITTQITTITTLTQLSTLTAGTTTVMGRLQRRQTCVAKGPIGSYAVGSDPSALTYTDLVYSTTSSWISTVTPTSYSTLNTTVSNISNTTTTLVSSATATQNTITTVPAATVTETGSTGTTYGSTTADTTASVATGTLGPYALSIVAFGTTITEGLTRRSLPTASVRRKRQSNEGWVGLADQDGTVGVVSSEANALQFYVINGELVADVGGVDWYTYTENSIIADPGYETWVLQSSPPGTDSIATEWQGVELDSLDWVNDAFIGTGMAQICVGSPLDGGTINVIDFWYDTTLSPPGGACDLVSASIVAVEPTAGPSSTETVTSQTTVTSISTITGPPVTSYVCNNGGMCPNACTYDTNLVTTEVCSTASDGLSTCAACLASTPLPIIETDLAWVTSTVECATPPCQVVTQLAAPAANTPCNGDNTVTVYANNGSAGTAVVAAGAAAAADTVAAGADTAATDAATAAATSTPTPTTKSTTRTGTPTASPSIGLAGKVELRSSSIMALIFAAGAFFFLA</sequence>
<evidence type="ECO:0000313" key="2">
    <source>
        <dbReference type="EMBL" id="KAK6358133.1"/>
    </source>
</evidence>
<dbReference type="Proteomes" id="UP001373714">
    <property type="component" value="Unassembled WGS sequence"/>
</dbReference>
<evidence type="ECO:0000313" key="3">
    <source>
        <dbReference type="Proteomes" id="UP001373714"/>
    </source>
</evidence>
<protein>
    <submittedName>
        <fullName evidence="2">Uncharacterized protein</fullName>
    </submittedName>
</protein>
<accession>A0AAV9V8M8</accession>
<evidence type="ECO:0000256" key="1">
    <source>
        <dbReference type="SAM" id="MobiDB-lite"/>
    </source>
</evidence>
<reference evidence="2 3" key="1">
    <citation type="submission" date="2019-10" db="EMBL/GenBank/DDBJ databases">
        <authorList>
            <person name="Palmer J.M."/>
        </authorList>
    </citation>
    <scope>NUCLEOTIDE SEQUENCE [LARGE SCALE GENOMIC DNA]</scope>
    <source>
        <strain evidence="2 3">TWF730</strain>
    </source>
</reference>